<keyword evidence="8" id="KW-0969">Cilium</keyword>
<name>A0ABU1VZF3_9GAMM</name>
<dbReference type="NCBIfam" id="TIGR03170">
    <property type="entry name" value="flgA_cterm"/>
    <property type="match status" value="1"/>
</dbReference>
<dbReference type="PANTHER" id="PTHR36307:SF1">
    <property type="entry name" value="FLAGELLA BASAL BODY P-RING FORMATION PROTEIN FLGA"/>
    <property type="match status" value="1"/>
</dbReference>
<evidence type="ECO:0000256" key="1">
    <source>
        <dbReference type="ARBA" id="ARBA00004418"/>
    </source>
</evidence>
<evidence type="ECO:0000256" key="4">
    <source>
        <dbReference type="ARBA" id="ARBA00022729"/>
    </source>
</evidence>
<comment type="caution">
    <text evidence="8">The sequence shown here is derived from an EMBL/GenBank/DDBJ whole genome shotgun (WGS) entry which is preliminary data.</text>
</comment>
<dbReference type="Gene3D" id="3.90.1210.10">
    <property type="entry name" value="Antifreeze-like/N-acetylneuraminic acid synthase C-terminal domain"/>
    <property type="match status" value="1"/>
</dbReference>
<evidence type="ECO:0000256" key="5">
    <source>
        <dbReference type="ARBA" id="ARBA00022764"/>
    </source>
</evidence>
<dbReference type="Pfam" id="PF13144">
    <property type="entry name" value="ChapFlgA"/>
    <property type="match status" value="1"/>
</dbReference>
<dbReference type="InterPro" id="IPR013974">
    <property type="entry name" value="SAF"/>
</dbReference>
<dbReference type="SMART" id="SM00858">
    <property type="entry name" value="SAF"/>
    <property type="match status" value="1"/>
</dbReference>
<gene>
    <name evidence="8" type="ORF">J2W69_002034</name>
</gene>
<comment type="subcellular location">
    <subcellularLocation>
        <location evidence="1">Periplasm</location>
    </subcellularLocation>
</comment>
<protein>
    <recommendedName>
        <fullName evidence="3">Flagella basal body P-ring formation protein FlgA</fullName>
    </recommendedName>
</protein>
<feature type="domain" description="SAF" evidence="7">
    <location>
        <begin position="126"/>
        <end position="188"/>
    </location>
</feature>
<accession>A0ABU1VZF3</accession>
<proteinExistence type="inferred from homology"/>
<dbReference type="InterPro" id="IPR017585">
    <property type="entry name" value="SAF_FlgA"/>
</dbReference>
<dbReference type="PANTHER" id="PTHR36307">
    <property type="entry name" value="FLAGELLA BASAL BODY P-RING FORMATION PROTEIN FLGA"/>
    <property type="match status" value="1"/>
</dbReference>
<keyword evidence="4" id="KW-0732">Signal</keyword>
<keyword evidence="8" id="KW-0282">Flagellum</keyword>
<comment type="similarity">
    <text evidence="2">Belongs to the FlgA family.</text>
</comment>
<organism evidence="8 9">
    <name type="scientific">Rheinheimera soli</name>
    <dbReference type="NCBI Taxonomy" id="443616"/>
    <lineage>
        <taxon>Bacteria</taxon>
        <taxon>Pseudomonadati</taxon>
        <taxon>Pseudomonadota</taxon>
        <taxon>Gammaproteobacteria</taxon>
        <taxon>Chromatiales</taxon>
        <taxon>Chromatiaceae</taxon>
        <taxon>Rheinheimera</taxon>
    </lineage>
</organism>
<keyword evidence="9" id="KW-1185">Reference proteome</keyword>
<dbReference type="Proteomes" id="UP001257909">
    <property type="component" value="Unassembled WGS sequence"/>
</dbReference>
<reference evidence="8 9" key="1">
    <citation type="submission" date="2023-07" db="EMBL/GenBank/DDBJ databases">
        <title>Sorghum-associated microbial communities from plants grown in Nebraska, USA.</title>
        <authorList>
            <person name="Schachtman D."/>
        </authorList>
    </citation>
    <scope>NUCLEOTIDE SEQUENCE [LARGE SCALE GENOMIC DNA]</scope>
    <source>
        <strain evidence="8 9">4138</strain>
    </source>
</reference>
<dbReference type="EMBL" id="JAVDWR010000005">
    <property type="protein sequence ID" value="MDR7121093.1"/>
    <property type="molecule type" value="Genomic_DNA"/>
</dbReference>
<dbReference type="Gene3D" id="2.30.30.760">
    <property type="match status" value="1"/>
</dbReference>
<keyword evidence="8" id="KW-0966">Cell projection</keyword>
<dbReference type="InterPro" id="IPR039246">
    <property type="entry name" value="Flagellar_FlgA"/>
</dbReference>
<evidence type="ECO:0000256" key="6">
    <source>
        <dbReference type="ARBA" id="ARBA00025643"/>
    </source>
</evidence>
<comment type="function">
    <text evidence="6">Involved in the assembly process of the P-ring formation. It may associate with FlgF on the rod constituting a structure essential for the P-ring assembly or may act as a modulator protein for the P-ring assembly.</text>
</comment>
<dbReference type="CDD" id="cd11614">
    <property type="entry name" value="SAF_CpaB_FlgA_like"/>
    <property type="match status" value="1"/>
</dbReference>
<dbReference type="RefSeq" id="WP_310277612.1">
    <property type="nucleotide sequence ID" value="NZ_JAVDWR010000005.1"/>
</dbReference>
<evidence type="ECO:0000259" key="7">
    <source>
        <dbReference type="SMART" id="SM00858"/>
    </source>
</evidence>
<evidence type="ECO:0000313" key="9">
    <source>
        <dbReference type="Proteomes" id="UP001257909"/>
    </source>
</evidence>
<keyword evidence="5" id="KW-0574">Periplasm</keyword>
<evidence type="ECO:0000256" key="3">
    <source>
        <dbReference type="ARBA" id="ARBA00014754"/>
    </source>
</evidence>
<evidence type="ECO:0000313" key="8">
    <source>
        <dbReference type="EMBL" id="MDR7121093.1"/>
    </source>
</evidence>
<sequence>MTYTNNIAKNAHKAEALLPLRKWLFFLLLCVPTAVVAKTQLEQQIQSHISAEVQSFARQLGAEGKIKQEVELTLPGGLDKQGRCNQLDISRSNSQKAPWGRVSYSLNCKDKASWQSRATARVRVWLPVVVANRAIQKDEVLTEAMLGTRLTELSQSKLSVELKVAALVGMQTKRRIQAGQVISRHVLEHKLLVEKGSHVLIRVQAEGFEASTKGVALENGQLGQRIKVQNLSSGTVLEVDVVAEATVQSIFKSH</sequence>
<evidence type="ECO:0000256" key="2">
    <source>
        <dbReference type="ARBA" id="ARBA00010474"/>
    </source>
</evidence>